<accession>A0A0A0IZR9</accession>
<dbReference type="SUPFAM" id="SSF48498">
    <property type="entry name" value="Tetracyclin repressor-like, C-terminal domain"/>
    <property type="match status" value="1"/>
</dbReference>
<feature type="domain" description="HTH tetR-type" evidence="6">
    <location>
        <begin position="8"/>
        <end position="68"/>
    </location>
</feature>
<dbReference type="InterPro" id="IPR001647">
    <property type="entry name" value="HTH_TetR"/>
</dbReference>
<evidence type="ECO:0000256" key="4">
    <source>
        <dbReference type="ARBA" id="ARBA00023163"/>
    </source>
</evidence>
<dbReference type="RefSeq" id="WP_035919209.1">
    <property type="nucleotide sequence ID" value="NZ_AVPJ01000024.1"/>
</dbReference>
<keyword evidence="3 5" id="KW-0238">DNA-binding</keyword>
<gene>
    <name evidence="7" type="ORF">N802_10060</name>
</gene>
<evidence type="ECO:0000256" key="1">
    <source>
        <dbReference type="ARBA" id="ARBA00022491"/>
    </source>
</evidence>
<keyword evidence="4" id="KW-0804">Transcription</keyword>
<dbReference type="InterPro" id="IPR009057">
    <property type="entry name" value="Homeodomain-like_sf"/>
</dbReference>
<keyword evidence="2" id="KW-0805">Transcription regulation</keyword>
<dbReference type="STRING" id="1385520.N802_10060"/>
<dbReference type="Pfam" id="PF13977">
    <property type="entry name" value="TetR_C_6"/>
    <property type="match status" value="1"/>
</dbReference>
<keyword evidence="1" id="KW-0678">Repressor</keyword>
<reference evidence="7 8" key="1">
    <citation type="submission" date="2013-08" db="EMBL/GenBank/DDBJ databases">
        <title>The genome sequence of Knoellia sinensis.</title>
        <authorList>
            <person name="Zhu W."/>
            <person name="Wang G."/>
        </authorList>
    </citation>
    <scope>NUCLEOTIDE SEQUENCE [LARGE SCALE GENOMIC DNA]</scope>
    <source>
        <strain evidence="7 8">KCTC 19936</strain>
    </source>
</reference>
<dbReference type="EMBL" id="AVPJ01000024">
    <property type="protein sequence ID" value="KGN29959.1"/>
    <property type="molecule type" value="Genomic_DNA"/>
</dbReference>
<proteinExistence type="predicted"/>
<feature type="DNA-binding region" description="H-T-H motif" evidence="5">
    <location>
        <begin position="31"/>
        <end position="50"/>
    </location>
</feature>
<dbReference type="Pfam" id="PF00440">
    <property type="entry name" value="TetR_N"/>
    <property type="match status" value="1"/>
</dbReference>
<evidence type="ECO:0000256" key="3">
    <source>
        <dbReference type="ARBA" id="ARBA00023125"/>
    </source>
</evidence>
<evidence type="ECO:0000313" key="7">
    <source>
        <dbReference type="EMBL" id="KGN29959.1"/>
    </source>
</evidence>
<dbReference type="SUPFAM" id="SSF46689">
    <property type="entry name" value="Homeodomain-like"/>
    <property type="match status" value="1"/>
</dbReference>
<dbReference type="Gene3D" id="1.10.357.10">
    <property type="entry name" value="Tetracycline Repressor, domain 2"/>
    <property type="match status" value="1"/>
</dbReference>
<name>A0A0A0IZR9_9MICO</name>
<organism evidence="7 8">
    <name type="scientific">Knoellia sinensis KCTC 19936</name>
    <dbReference type="NCBI Taxonomy" id="1385520"/>
    <lineage>
        <taxon>Bacteria</taxon>
        <taxon>Bacillati</taxon>
        <taxon>Actinomycetota</taxon>
        <taxon>Actinomycetes</taxon>
        <taxon>Micrococcales</taxon>
        <taxon>Intrasporangiaceae</taxon>
        <taxon>Knoellia</taxon>
    </lineage>
</organism>
<dbReference type="PROSITE" id="PS50977">
    <property type="entry name" value="HTH_TETR_2"/>
    <property type="match status" value="1"/>
</dbReference>
<evidence type="ECO:0000313" key="8">
    <source>
        <dbReference type="Proteomes" id="UP000030002"/>
    </source>
</evidence>
<comment type="caution">
    <text evidence="7">The sequence shown here is derived from an EMBL/GenBank/DDBJ whole genome shotgun (WGS) entry which is preliminary data.</text>
</comment>
<dbReference type="GO" id="GO:0003677">
    <property type="term" value="F:DNA binding"/>
    <property type="evidence" value="ECO:0007669"/>
    <property type="project" value="UniProtKB-UniRule"/>
</dbReference>
<dbReference type="Proteomes" id="UP000030002">
    <property type="component" value="Unassembled WGS sequence"/>
</dbReference>
<dbReference type="InterPro" id="IPR039538">
    <property type="entry name" value="BetI_C"/>
</dbReference>
<sequence length="202" mass="21993">MPKVVDHAARRAELGAAVRRVVARSGVEGASVRAVAAESGWSTGAMRYYFATQDELLDFAFDASLADIPLRLQRILDEQEPGFDRAQALLEEMLPLDDDRLAEVRVYLAFMARSRTVDGRPGLAEQTWHGERHICGLAIADVTGLDHPVEVGVVPAALAALVDDLHVFVDGLTFLGATVPDQMPPTKARALLRSRLEAVVRL</sequence>
<evidence type="ECO:0000256" key="2">
    <source>
        <dbReference type="ARBA" id="ARBA00023015"/>
    </source>
</evidence>
<evidence type="ECO:0000259" key="6">
    <source>
        <dbReference type="PROSITE" id="PS50977"/>
    </source>
</evidence>
<keyword evidence="8" id="KW-1185">Reference proteome</keyword>
<dbReference type="eggNOG" id="COG1309">
    <property type="taxonomic scope" value="Bacteria"/>
</dbReference>
<protein>
    <submittedName>
        <fullName evidence="7">TetR family transcriptional regulator</fullName>
    </submittedName>
</protein>
<dbReference type="AlphaFoldDB" id="A0A0A0IZR9"/>
<evidence type="ECO:0000256" key="5">
    <source>
        <dbReference type="PROSITE-ProRule" id="PRU00335"/>
    </source>
</evidence>
<dbReference type="InterPro" id="IPR036271">
    <property type="entry name" value="Tet_transcr_reg_TetR-rel_C_sf"/>
</dbReference>